<evidence type="ECO:0000313" key="2">
    <source>
        <dbReference type="Proteomes" id="UP001203004"/>
    </source>
</evidence>
<dbReference type="RefSeq" id="WP_249098222.1">
    <property type="nucleotide sequence ID" value="NZ_JAMAST010000002.1"/>
</dbReference>
<dbReference type="EMBL" id="JAMAST010000002">
    <property type="protein sequence ID" value="MCL1631052.1"/>
    <property type="molecule type" value="Genomic_DNA"/>
</dbReference>
<dbReference type="Proteomes" id="UP001203004">
    <property type="component" value="Unassembled WGS sequence"/>
</dbReference>
<gene>
    <name evidence="1" type="ORF">M3N64_03710</name>
</gene>
<organism evidence="1 2">
    <name type="scientific">Sporolactobacillus mangiferae</name>
    <dbReference type="NCBI Taxonomy" id="2940498"/>
    <lineage>
        <taxon>Bacteria</taxon>
        <taxon>Bacillati</taxon>
        <taxon>Bacillota</taxon>
        <taxon>Bacilli</taxon>
        <taxon>Bacillales</taxon>
        <taxon>Sporolactobacillaceae</taxon>
        <taxon>Sporolactobacillus</taxon>
    </lineage>
</organism>
<sequence length="217" mass="24880">MDQVLIFGGLSDVGFPLSQHLLDCGVFTGSLSSAVTEEERKHEEDHELFLGRHALFCPERKVQSHTFTHLILADTLRLEQDKNELLKRRLNKLIANARDFRSILFLSSLDVQAASADALSGTPHPETESGKAANEMELFFVERLRQIKRKEALIFRIDLKMLSEQDSSKKMAHLIAGLMSENHTGLDVVCYQKRSDLHDPVNEKLRRLLPKSYWRWL</sequence>
<proteinExistence type="predicted"/>
<evidence type="ECO:0000313" key="1">
    <source>
        <dbReference type="EMBL" id="MCL1631052.1"/>
    </source>
</evidence>
<name>A0ABT0M849_9BACL</name>
<reference evidence="1 2" key="1">
    <citation type="submission" date="2022-05" db="EMBL/GenBank/DDBJ databases">
        <title>Sporolactobacillus sp nov CPB3-1, isolated from tree bark (Mangifera indica L.).</title>
        <authorList>
            <person name="Phuengjayaem S."/>
            <person name="Tanasupawat S."/>
        </authorList>
    </citation>
    <scope>NUCLEOTIDE SEQUENCE [LARGE SCALE GENOMIC DNA]</scope>
    <source>
        <strain evidence="1 2">CPB3-1</strain>
    </source>
</reference>
<comment type="caution">
    <text evidence="1">The sequence shown here is derived from an EMBL/GenBank/DDBJ whole genome shotgun (WGS) entry which is preliminary data.</text>
</comment>
<keyword evidence="2" id="KW-1185">Reference proteome</keyword>
<protein>
    <submittedName>
        <fullName evidence="1">Uncharacterized protein</fullName>
    </submittedName>
</protein>
<accession>A0ABT0M849</accession>